<evidence type="ECO:0000259" key="5">
    <source>
        <dbReference type="Pfam" id="PF00589"/>
    </source>
</evidence>
<dbReference type="InterPro" id="IPR010998">
    <property type="entry name" value="Integrase_recombinase_N"/>
</dbReference>
<dbReference type="InterPro" id="IPR015094">
    <property type="entry name" value="Integrase_lambda-typ_DNA-bd_N"/>
</dbReference>
<dbReference type="GO" id="GO:0006310">
    <property type="term" value="P:DNA recombination"/>
    <property type="evidence" value="ECO:0007669"/>
    <property type="project" value="UniProtKB-KW"/>
</dbReference>
<proteinExistence type="inferred from homology"/>
<dbReference type="InterPro" id="IPR011010">
    <property type="entry name" value="DNA_brk_join_enz"/>
</dbReference>
<comment type="similarity">
    <text evidence="1">Belongs to the 'phage' integrase family.</text>
</comment>
<protein>
    <submittedName>
        <fullName evidence="7">Integrase</fullName>
    </submittedName>
</protein>
<reference evidence="7 8" key="1">
    <citation type="submission" date="2018-10" db="EMBL/GenBank/DDBJ databases">
        <title>The complete genome of Acinetobacter wuhouensis strain WCHAW010062.</title>
        <authorList>
            <person name="Hu Y."/>
            <person name="Long H."/>
            <person name="Feng Y."/>
            <person name="Zong Z."/>
        </authorList>
    </citation>
    <scope>NUCLEOTIDE SEQUENCE [LARGE SCALE GENOMIC DNA]</scope>
    <source>
        <strain evidence="7 8">WCHAW010062</strain>
    </source>
</reference>
<evidence type="ECO:0000313" key="8">
    <source>
        <dbReference type="Proteomes" id="UP000279962"/>
    </source>
</evidence>
<evidence type="ECO:0000256" key="1">
    <source>
        <dbReference type="ARBA" id="ARBA00008857"/>
    </source>
</evidence>
<dbReference type="SUPFAM" id="SSF54171">
    <property type="entry name" value="DNA-binding domain"/>
    <property type="match status" value="1"/>
</dbReference>
<dbReference type="InterPro" id="IPR002104">
    <property type="entry name" value="Integrase_catalytic"/>
</dbReference>
<sequence>MGRPRKKGNLDVPTNLYRGDGKSWRYRHPITGKFHSMGIDRQKAFQAARKLNDLLIPEVDLVAKVSGSVAFGEFSENWFLHKRRKDGKPLSKSTKQTYRIYLTFCQNKWRDLSMDSITLLMINAHLDSLTTVPSNQTRSILMEIFDLAVSKGLCPDNPAQLTLRKFPHKERKRHTVEGLAIIRDAAEPWMKNAIDLAMLTTQRRIDIINMKWEHIVDGYLHVAQEKTTDDPEDEFEVSEGAGYVRIKIDEELQKVLDQCNDGIDSPFIIHRVPNRKGRPNIDVVKEHFTQLDKQYITKNFAKLATSTNAYPNYTSKQRPSFHEIRALAIFLHKKAGRSAQALAGHATPKMTEHYESGHEIIWNDVDIGIKLPFADLTEK</sequence>
<keyword evidence="4" id="KW-0233">DNA recombination</keyword>
<dbReference type="SUPFAM" id="SSF56349">
    <property type="entry name" value="DNA breaking-rejoining enzymes"/>
    <property type="match status" value="1"/>
</dbReference>
<dbReference type="GO" id="GO:0003677">
    <property type="term" value="F:DNA binding"/>
    <property type="evidence" value="ECO:0007669"/>
    <property type="project" value="UniProtKB-KW"/>
</dbReference>
<gene>
    <name evidence="7" type="ORF">CDG68_11160</name>
</gene>
<dbReference type="Gene3D" id="1.10.150.130">
    <property type="match status" value="1"/>
</dbReference>
<evidence type="ECO:0000313" key="7">
    <source>
        <dbReference type="EMBL" id="AYO54160.1"/>
    </source>
</evidence>
<feature type="domain" description="Tyr recombinase" evidence="5">
    <location>
        <begin position="185"/>
        <end position="355"/>
    </location>
</feature>
<keyword evidence="3" id="KW-0238">DNA-binding</keyword>
<dbReference type="Gene3D" id="1.10.443.10">
    <property type="entry name" value="Intergrase catalytic core"/>
    <property type="match status" value="1"/>
</dbReference>
<evidence type="ECO:0000259" key="6">
    <source>
        <dbReference type="Pfam" id="PF09003"/>
    </source>
</evidence>
<accession>A0A3G2T1P9</accession>
<dbReference type="InterPro" id="IPR016177">
    <property type="entry name" value="DNA-bd_dom_sf"/>
</dbReference>
<dbReference type="InterPro" id="IPR013762">
    <property type="entry name" value="Integrase-like_cat_sf"/>
</dbReference>
<evidence type="ECO:0000256" key="3">
    <source>
        <dbReference type="ARBA" id="ARBA00023125"/>
    </source>
</evidence>
<dbReference type="Pfam" id="PF09003">
    <property type="entry name" value="Arm-DNA-bind_1"/>
    <property type="match status" value="1"/>
</dbReference>
<name>A0A3G2T1P9_9GAMM</name>
<dbReference type="Pfam" id="PF00589">
    <property type="entry name" value="Phage_integrase"/>
    <property type="match status" value="1"/>
</dbReference>
<dbReference type="Gene3D" id="3.30.160.60">
    <property type="entry name" value="Classic Zinc Finger"/>
    <property type="match status" value="1"/>
</dbReference>
<feature type="domain" description="Integrase lambda-type N-terminal DNA-binding" evidence="6">
    <location>
        <begin position="1"/>
        <end position="52"/>
    </location>
</feature>
<dbReference type="RefSeq" id="WP_087554156.1">
    <property type="nucleotide sequence ID" value="NZ_CP033133.1"/>
</dbReference>
<evidence type="ECO:0000256" key="2">
    <source>
        <dbReference type="ARBA" id="ARBA00022908"/>
    </source>
</evidence>
<dbReference type="Proteomes" id="UP000279962">
    <property type="component" value="Chromosome"/>
</dbReference>
<keyword evidence="2" id="KW-0229">DNA integration</keyword>
<dbReference type="GO" id="GO:0008907">
    <property type="term" value="F:integrase activity"/>
    <property type="evidence" value="ECO:0007669"/>
    <property type="project" value="InterPro"/>
</dbReference>
<dbReference type="AlphaFoldDB" id="A0A3G2T1P9"/>
<evidence type="ECO:0000256" key="4">
    <source>
        <dbReference type="ARBA" id="ARBA00023172"/>
    </source>
</evidence>
<organism evidence="7 8">
    <name type="scientific">Acinetobacter wuhouensis</name>
    <dbReference type="NCBI Taxonomy" id="1879050"/>
    <lineage>
        <taxon>Bacteria</taxon>
        <taxon>Pseudomonadati</taxon>
        <taxon>Pseudomonadota</taxon>
        <taxon>Gammaproteobacteria</taxon>
        <taxon>Moraxellales</taxon>
        <taxon>Moraxellaceae</taxon>
        <taxon>Acinetobacter</taxon>
    </lineage>
</organism>
<dbReference type="EMBL" id="CP033133">
    <property type="protein sequence ID" value="AYO54160.1"/>
    <property type="molecule type" value="Genomic_DNA"/>
</dbReference>